<dbReference type="PROSITE" id="PS00012">
    <property type="entry name" value="PHOSPHOPANTETHEINE"/>
    <property type="match status" value="1"/>
</dbReference>
<dbReference type="InterPro" id="IPR014031">
    <property type="entry name" value="Ketoacyl_synth_C"/>
</dbReference>
<dbReference type="Gene3D" id="3.40.47.10">
    <property type="match status" value="1"/>
</dbReference>
<evidence type="ECO:0000256" key="2">
    <source>
        <dbReference type="ARBA" id="ARBA00022450"/>
    </source>
</evidence>
<dbReference type="Pfam" id="PF00698">
    <property type="entry name" value="Acyl_transf_1"/>
    <property type="match status" value="1"/>
</dbReference>
<keyword evidence="5" id="KW-0276">Fatty acid metabolism</keyword>
<feature type="domain" description="Carrier" evidence="7">
    <location>
        <begin position="594"/>
        <end position="670"/>
    </location>
</feature>
<dbReference type="Gene3D" id="3.40.50.12780">
    <property type="entry name" value="N-terminal domain of ligase-like"/>
    <property type="match status" value="1"/>
</dbReference>
<keyword evidence="6" id="KW-0443">Lipid metabolism</keyword>
<dbReference type="SUPFAM" id="SSF55048">
    <property type="entry name" value="Probable ACP-binding domain of malonyl-CoA ACP transacylase"/>
    <property type="match status" value="1"/>
</dbReference>
<reference evidence="9 10" key="1">
    <citation type="submission" date="2023-02" db="EMBL/GenBank/DDBJ databases">
        <title>Genome Sequence of L. cardiaca H63T.</title>
        <authorList>
            <person name="Lopez A.E."/>
            <person name="Cianciotto N.P."/>
        </authorList>
    </citation>
    <scope>NUCLEOTIDE SEQUENCE [LARGE SCALE GENOMIC DNA]</scope>
    <source>
        <strain evidence="9 10">H63</strain>
    </source>
</reference>
<sequence>MTTSIIDVLLERSLNEPDKIAYRFVEYNQVATLSYGGLIAKVLTVANHLRQYAKQGDRVLLVFPPGLDYIVAFYACLLSNTVAVPVYPPSTKELIEKLQHIISDSRPTLVLSSSDIVNKIKQLKWLKTLRNFPLIERLANRYIENNNVIDINWDFDTFHWLSTDNLTPERNLSIDESKLPVGSDLAFLQYTSGSTGDPKGVMVTHGNIMSNQLQIKNGFGLRKDDIIANWLPPYHDMGLIGAIMQPLYLGAEAVLMSPFQYVKKPVNWLKMISEHDATVSGGPNFAYALCVKKIKEEELEGIDLSRWRNAFCGAEPINHKVLDSFASRFASIGFNKKALFPCYGLAEATLMVSCGYYQETDTKVNGSYEKRVDCGDVYQNVTIVDPDNLCEKKEGEIGEIWINGSSVAHGYWNKPTLTQAVFSAQISGKKESFFRTGDLGYLWNNHLYPIGRIKDLIIINGRNYFSSDIEETIAGVSDNIRKGGYAAFSIIKEGTEQLIIVAEISSNLLVDEQKKIIKKIYENVIASWHIESYDIVLTTTKCITKTTSGKLQRFKVKQKYLESNLKITLSLRQLHADEMTLSPEEIESQEVAQQLNDAVVERLKNCVIQVLGDSSIVDIERPLSEFGLTSIKAVELTGILEQEFSQAIEPAILYNYPTIYQLAQYLSNPSQLAINPSEAPQKQSVSTDIAVIGMSCRFPGNINTPEEFWSFLVNKGDGIGSVPGERWKAEEFYSENYDEPGKIGSKSGGFLTGIEQFDETFFNITANEARYIDPQQRLTLQAVWHAFENAGIAPESLRKQDVGVFIGASNNDYAHLLLKQGNETISPYLGSGNALSAIAGRVAYLFGFHGPCMTIDTACSSSLAAVHQAVNAIRQGDCTLAIAGGVNLILTPQLSIALTKAHMLSPEGHCKPFSEDADGYVRSEGLGFVILKPLSIAIKDKDSILAVIKGSSINQDGTSNGLTAPNGLAQQALIKKCLLNAGVGPEEIGFIECHGTGTKLGDPIEIAALSAIFSSKRTAHNPLIVGAVKSNIGHLESAAGIAGFIKTVLILKHKIIPPNLHFRTINPHIDSTRFPLIFPTENLRWENNKGLRYAGVSSFGFTGTNVHVTLAEYEQRPAETTGLKLPQSLLVISAKDKETLLSLKSTYVELLKNSTTDLQTLCINTALKRQHLNYRIAIYAAEKEEMINKLQHSTPELTPSINTGKIAFLFTGQGAQYLQMGKQLYATSQQFRKVLNKCDILVKKQIGFSVIEQLVKENQELLNDTKYVQPILFSVEYALAKMWEYWGIIPAYVTGHSLGIYAAACFSGILDLEEAIELVCMRAKLMEKTSSTGVMLALSATLSSVNQLILMNALEKVDVAAINTSTQIVVSGELEQIERLTELAKQEKISTKMLPSTRAFHSQCMDSILDEFYESANKITYRVGHIPLVEDLTGNIVKTFDATYLRDQIRKPVNFVAVADTLKHNGCNIYLEIGPQPVLCGFIGYSDDRTTKLLPSLRKNQDDWLQISQALQTLYLANCRIDWKRVYDSFNTPELPLPYYPFLPNKHWLDDQVIKQKKQSKNKGNTARIASAANNAEERLTQESIVWFDLPISERNKHLQQIIEKEIRYVSGLDKNKPIGTDDNFFEMGIDSLVIVQLINNLNHLLKQANILIKPEKITKPCINSVIAVVNDLIDEQHRTLNS</sequence>
<evidence type="ECO:0000313" key="10">
    <source>
        <dbReference type="Proteomes" id="UP001222087"/>
    </source>
</evidence>
<dbReference type="SUPFAM" id="SSF52151">
    <property type="entry name" value="FabD/lysophospholipase-like"/>
    <property type="match status" value="1"/>
</dbReference>
<keyword evidence="10" id="KW-1185">Reference proteome</keyword>
<dbReference type="Gene3D" id="3.40.366.10">
    <property type="entry name" value="Malonyl-Coenzyme A Acyl Carrier Protein, domain 2"/>
    <property type="match status" value="1"/>
</dbReference>
<feature type="domain" description="Carrier" evidence="7">
    <location>
        <begin position="1597"/>
        <end position="1677"/>
    </location>
</feature>
<gene>
    <name evidence="9" type="ORF">PXX05_05635</name>
</gene>
<name>A0ABY8AU97_9GAMM</name>
<evidence type="ECO:0000256" key="1">
    <source>
        <dbReference type="ARBA" id="ARBA00005194"/>
    </source>
</evidence>
<dbReference type="PROSITE" id="PS52004">
    <property type="entry name" value="KS3_2"/>
    <property type="match status" value="1"/>
</dbReference>
<evidence type="ECO:0000256" key="3">
    <source>
        <dbReference type="ARBA" id="ARBA00022553"/>
    </source>
</evidence>
<dbReference type="InterPro" id="IPR014030">
    <property type="entry name" value="Ketoacyl_synth_N"/>
</dbReference>
<proteinExistence type="predicted"/>
<dbReference type="InterPro" id="IPR020845">
    <property type="entry name" value="AMP-binding_CS"/>
</dbReference>
<keyword evidence="3" id="KW-0597">Phosphoprotein</keyword>
<dbReference type="InterPro" id="IPR016035">
    <property type="entry name" value="Acyl_Trfase/lysoPLipase"/>
</dbReference>
<keyword evidence="2" id="KW-0596">Phosphopantetheine</keyword>
<evidence type="ECO:0000313" key="9">
    <source>
        <dbReference type="EMBL" id="WED44267.1"/>
    </source>
</evidence>
<evidence type="ECO:0000256" key="4">
    <source>
        <dbReference type="ARBA" id="ARBA00022679"/>
    </source>
</evidence>
<evidence type="ECO:0000259" key="7">
    <source>
        <dbReference type="PROSITE" id="PS50075"/>
    </source>
</evidence>
<dbReference type="Pfam" id="PF00109">
    <property type="entry name" value="ketoacyl-synt"/>
    <property type="match status" value="1"/>
</dbReference>
<dbReference type="InterPro" id="IPR025110">
    <property type="entry name" value="AMP-bd_C"/>
</dbReference>
<accession>A0ABY8AU97</accession>
<dbReference type="PROSITE" id="PS00455">
    <property type="entry name" value="AMP_BINDING"/>
    <property type="match status" value="1"/>
</dbReference>
<dbReference type="SMART" id="SM00825">
    <property type="entry name" value="PKS_KS"/>
    <property type="match status" value="1"/>
</dbReference>
<dbReference type="PANTHER" id="PTHR43775:SF37">
    <property type="entry name" value="SI:DKEY-61P9.11"/>
    <property type="match status" value="1"/>
</dbReference>
<dbReference type="Pfam" id="PF02801">
    <property type="entry name" value="Ketoacyl-synt_C"/>
    <property type="match status" value="1"/>
</dbReference>
<dbReference type="RefSeq" id="WP_275090084.1">
    <property type="nucleotide sequence ID" value="NZ_CP119078.1"/>
</dbReference>
<dbReference type="Pfam" id="PF00501">
    <property type="entry name" value="AMP-binding"/>
    <property type="match status" value="1"/>
</dbReference>
<dbReference type="CDD" id="cd05931">
    <property type="entry name" value="FAAL"/>
    <property type="match status" value="1"/>
</dbReference>
<dbReference type="SMART" id="SM00827">
    <property type="entry name" value="PKS_AT"/>
    <property type="match status" value="1"/>
</dbReference>
<dbReference type="Pfam" id="PF16197">
    <property type="entry name" value="KAsynt_C_assoc"/>
    <property type="match status" value="1"/>
</dbReference>
<dbReference type="InterPro" id="IPR020841">
    <property type="entry name" value="PKS_Beta-ketoAc_synthase_dom"/>
</dbReference>
<dbReference type="PROSITE" id="PS00606">
    <property type="entry name" value="KS3_1"/>
    <property type="match status" value="1"/>
</dbReference>
<dbReference type="Proteomes" id="UP001222087">
    <property type="component" value="Chromosome"/>
</dbReference>
<dbReference type="InterPro" id="IPR001227">
    <property type="entry name" value="Ac_transferase_dom_sf"/>
</dbReference>
<dbReference type="Gene3D" id="3.30.70.3290">
    <property type="match status" value="1"/>
</dbReference>
<dbReference type="InterPro" id="IPR036736">
    <property type="entry name" value="ACP-like_sf"/>
</dbReference>
<dbReference type="SUPFAM" id="SSF47336">
    <property type="entry name" value="ACP-like"/>
    <property type="match status" value="2"/>
</dbReference>
<dbReference type="InterPro" id="IPR000873">
    <property type="entry name" value="AMP-dep_synth/lig_dom"/>
</dbReference>
<dbReference type="InterPro" id="IPR006162">
    <property type="entry name" value="Ppantetheine_attach_site"/>
</dbReference>
<dbReference type="SUPFAM" id="SSF53901">
    <property type="entry name" value="Thiolase-like"/>
    <property type="match status" value="1"/>
</dbReference>
<dbReference type="InterPro" id="IPR050091">
    <property type="entry name" value="PKS_NRPS_Biosynth_Enz"/>
</dbReference>
<dbReference type="InterPro" id="IPR014043">
    <property type="entry name" value="Acyl_transferase_dom"/>
</dbReference>
<dbReference type="InterPro" id="IPR042099">
    <property type="entry name" value="ANL_N_sf"/>
</dbReference>
<evidence type="ECO:0000256" key="6">
    <source>
        <dbReference type="ARBA" id="ARBA00023098"/>
    </source>
</evidence>
<evidence type="ECO:0000256" key="5">
    <source>
        <dbReference type="ARBA" id="ARBA00022832"/>
    </source>
</evidence>
<evidence type="ECO:0000259" key="8">
    <source>
        <dbReference type="PROSITE" id="PS52004"/>
    </source>
</evidence>
<dbReference type="InterPro" id="IPR040097">
    <property type="entry name" value="FAAL/FAAC"/>
</dbReference>
<dbReference type="InterPro" id="IPR032821">
    <property type="entry name" value="PKS_assoc"/>
</dbReference>
<protein>
    <submittedName>
        <fullName evidence="9">Beta-ketoacyl synthase N-terminal-like domain-containing protein</fullName>
    </submittedName>
</protein>
<dbReference type="SMART" id="SM00823">
    <property type="entry name" value="PKS_PP"/>
    <property type="match status" value="1"/>
</dbReference>
<dbReference type="Pfam" id="PF00550">
    <property type="entry name" value="PP-binding"/>
    <property type="match status" value="2"/>
</dbReference>
<dbReference type="PROSITE" id="PS50075">
    <property type="entry name" value="CARRIER"/>
    <property type="match status" value="2"/>
</dbReference>
<dbReference type="InterPro" id="IPR018201">
    <property type="entry name" value="Ketoacyl_synth_AS"/>
</dbReference>
<comment type="pathway">
    <text evidence="1">Lipid metabolism; fatty acid biosynthesis.</text>
</comment>
<dbReference type="Gene3D" id="1.10.1200.10">
    <property type="entry name" value="ACP-like"/>
    <property type="match status" value="2"/>
</dbReference>
<dbReference type="Pfam" id="PF23024">
    <property type="entry name" value="AMP-dom_DIP2-like"/>
    <property type="match status" value="1"/>
</dbReference>
<dbReference type="CDD" id="cd00833">
    <property type="entry name" value="PKS"/>
    <property type="match status" value="1"/>
</dbReference>
<dbReference type="EMBL" id="CP119078">
    <property type="protein sequence ID" value="WED44267.1"/>
    <property type="molecule type" value="Genomic_DNA"/>
</dbReference>
<feature type="domain" description="Ketosynthase family 3 (KS3)" evidence="8">
    <location>
        <begin position="686"/>
        <end position="1112"/>
    </location>
</feature>
<dbReference type="SMART" id="SM01294">
    <property type="entry name" value="PKS_PP_betabranch"/>
    <property type="match status" value="1"/>
</dbReference>
<dbReference type="PANTHER" id="PTHR43775">
    <property type="entry name" value="FATTY ACID SYNTHASE"/>
    <property type="match status" value="1"/>
</dbReference>
<dbReference type="Gene3D" id="3.30.300.30">
    <property type="match status" value="1"/>
</dbReference>
<dbReference type="InterPro" id="IPR016036">
    <property type="entry name" value="Malonyl_transacylase_ACP-bd"/>
</dbReference>
<dbReference type="InterPro" id="IPR020806">
    <property type="entry name" value="PKS_PP-bd"/>
</dbReference>
<dbReference type="InterPro" id="IPR045851">
    <property type="entry name" value="AMP-bd_C_sf"/>
</dbReference>
<dbReference type="InterPro" id="IPR009081">
    <property type="entry name" value="PP-bd_ACP"/>
</dbReference>
<dbReference type="SUPFAM" id="SSF56801">
    <property type="entry name" value="Acetyl-CoA synthetase-like"/>
    <property type="match status" value="1"/>
</dbReference>
<organism evidence="9 10">
    <name type="scientific">Legionella cardiaca</name>
    <dbReference type="NCBI Taxonomy" id="1071983"/>
    <lineage>
        <taxon>Bacteria</taxon>
        <taxon>Pseudomonadati</taxon>
        <taxon>Pseudomonadota</taxon>
        <taxon>Gammaproteobacteria</taxon>
        <taxon>Legionellales</taxon>
        <taxon>Legionellaceae</taxon>
        <taxon>Legionella</taxon>
    </lineage>
</organism>
<keyword evidence="4" id="KW-0808">Transferase</keyword>
<dbReference type="InterPro" id="IPR016039">
    <property type="entry name" value="Thiolase-like"/>
</dbReference>